<dbReference type="EMBL" id="BA000045">
    <property type="protein sequence ID" value="BAC90558.1"/>
    <property type="molecule type" value="Genomic_DNA"/>
</dbReference>
<dbReference type="OrthoDB" id="582951at2"/>
<dbReference type="eggNOG" id="ENOG5030II4">
    <property type="taxonomic scope" value="Bacteria"/>
</dbReference>
<evidence type="ECO:0000313" key="1">
    <source>
        <dbReference type="EMBL" id="BAC90558.1"/>
    </source>
</evidence>
<gene>
    <name evidence="1" type="ordered locus">gll2617</name>
</gene>
<sequence length="165" mass="18054">MPIRSYSRSLRRRTRMVVGEYDSVFNSTAVSTEPLSAKEAKLAIGALAMFSDGVVQTEELGVMADHLLDAEFDAAAMQAASTKVNRIYQEEGAGALFNGAVRALAPDEMEPAFELAVRTALADREVSPEERDYMVALARAMRIAPEKLQQLLADYTGNQPELFHG</sequence>
<dbReference type="AlphaFoldDB" id="Q7NHC0"/>
<keyword evidence="2" id="KW-1185">Reference proteome</keyword>
<reference evidence="1 2" key="1">
    <citation type="journal article" date="2003" name="DNA Res.">
        <title>Complete genome structure of Gloeobacter violaceus PCC 7421, a cyanobacterium that lacks thylakoids.</title>
        <authorList>
            <person name="Nakamura Y."/>
            <person name="Kaneko T."/>
            <person name="Sato S."/>
            <person name="Mimuro M."/>
            <person name="Miyashita H."/>
            <person name="Tsuchiya T."/>
            <person name="Sasamoto S."/>
            <person name="Watanabe A."/>
            <person name="Kawashima K."/>
            <person name="Kishida Y."/>
            <person name="Kiyokawa C."/>
            <person name="Kohara M."/>
            <person name="Matsumoto M."/>
            <person name="Matsuno A."/>
            <person name="Nakazaki N."/>
            <person name="Shimpo S."/>
            <person name="Takeuchi C."/>
            <person name="Yamada M."/>
            <person name="Tabata S."/>
        </authorList>
    </citation>
    <scope>NUCLEOTIDE SEQUENCE [LARGE SCALE GENOMIC DNA]</scope>
    <source>
        <strain evidence="2">ATCC 29082 / PCC 7421</strain>
    </source>
</reference>
<protein>
    <submittedName>
        <fullName evidence="1">Gll2617 protein</fullName>
    </submittedName>
</protein>
<dbReference type="HOGENOM" id="CLU_1737959_0_0_3"/>
<evidence type="ECO:0000313" key="2">
    <source>
        <dbReference type="Proteomes" id="UP000000557"/>
    </source>
</evidence>
<dbReference type="Proteomes" id="UP000000557">
    <property type="component" value="Chromosome"/>
</dbReference>
<dbReference type="InterPro" id="IPR029024">
    <property type="entry name" value="TerB-like"/>
</dbReference>
<dbReference type="KEGG" id="gvi:gll2617"/>
<name>Q7NHC0_GLOVI</name>
<reference evidence="1 2" key="2">
    <citation type="journal article" date="2003" name="DNA Res.">
        <title>Complete genome structure of Gloeobacter violaceus PCC 7421, a cyanobacterium that lacks thylakoids (supplement).</title>
        <authorList>
            <person name="Nakamura Y."/>
            <person name="Kaneko T."/>
            <person name="Sato S."/>
            <person name="Mimuro M."/>
            <person name="Miyashita H."/>
            <person name="Tsuchiya T."/>
            <person name="Sasamoto S."/>
            <person name="Watanabe A."/>
            <person name="Kawashima K."/>
            <person name="Kishida Y."/>
            <person name="Kiyokawa C."/>
            <person name="Kohara M."/>
            <person name="Matsumoto M."/>
            <person name="Matsuno A."/>
            <person name="Nakazaki N."/>
            <person name="Shimpo S."/>
            <person name="Takeuchi C."/>
            <person name="Yamada M."/>
            <person name="Tabata S."/>
        </authorList>
    </citation>
    <scope>NUCLEOTIDE SEQUENCE [LARGE SCALE GENOMIC DNA]</scope>
    <source>
        <strain evidence="2">ATCC 29082 / PCC 7421</strain>
    </source>
</reference>
<organism evidence="1 2">
    <name type="scientific">Gloeobacter violaceus (strain ATCC 29082 / PCC 7421)</name>
    <dbReference type="NCBI Taxonomy" id="251221"/>
    <lineage>
        <taxon>Bacteria</taxon>
        <taxon>Bacillati</taxon>
        <taxon>Cyanobacteriota</taxon>
        <taxon>Cyanophyceae</taxon>
        <taxon>Gloeobacterales</taxon>
        <taxon>Gloeobacteraceae</taxon>
        <taxon>Gloeobacter</taxon>
    </lineage>
</organism>
<dbReference type="SUPFAM" id="SSF158682">
    <property type="entry name" value="TerB-like"/>
    <property type="match status" value="1"/>
</dbReference>
<dbReference type="InParanoid" id="Q7NHC0"/>
<proteinExistence type="predicted"/>
<dbReference type="Gene3D" id="1.10.3680.10">
    <property type="entry name" value="TerB-like"/>
    <property type="match status" value="1"/>
</dbReference>
<accession>Q7NHC0</accession>
<dbReference type="CDD" id="cd07176">
    <property type="entry name" value="terB"/>
    <property type="match status" value="1"/>
</dbReference>
<dbReference type="EnsemblBacteria" id="BAC90558">
    <property type="protein sequence ID" value="BAC90558"/>
    <property type="gene ID" value="BAC90558"/>
</dbReference>
<dbReference type="STRING" id="251221.gene:10760117"/>